<dbReference type="EMBL" id="CP036434">
    <property type="protein sequence ID" value="QDV09796.1"/>
    <property type="molecule type" value="Genomic_DNA"/>
</dbReference>
<dbReference type="PANTHER" id="PTHR14859:SF15">
    <property type="entry name" value="ENDONUCLEASE_EXONUCLEASE_PHOSPHATASE DOMAIN-CONTAINING PROTEIN"/>
    <property type="match status" value="1"/>
</dbReference>
<name>A0A518F0C7_9BACT</name>
<dbReference type="InterPro" id="IPR005135">
    <property type="entry name" value="Endo/exonuclease/phosphatase"/>
</dbReference>
<reference evidence="2 3" key="1">
    <citation type="submission" date="2019-02" db="EMBL/GenBank/DDBJ databases">
        <title>Deep-cultivation of Planctomycetes and their phenomic and genomic characterization uncovers novel biology.</title>
        <authorList>
            <person name="Wiegand S."/>
            <person name="Jogler M."/>
            <person name="Boedeker C."/>
            <person name="Pinto D."/>
            <person name="Vollmers J."/>
            <person name="Rivas-Marin E."/>
            <person name="Kohn T."/>
            <person name="Peeters S.H."/>
            <person name="Heuer A."/>
            <person name="Rast P."/>
            <person name="Oberbeckmann S."/>
            <person name="Bunk B."/>
            <person name="Jeske O."/>
            <person name="Meyerdierks A."/>
            <person name="Storesund J.E."/>
            <person name="Kallscheuer N."/>
            <person name="Luecker S."/>
            <person name="Lage O.M."/>
            <person name="Pohl T."/>
            <person name="Merkel B.J."/>
            <person name="Hornburger P."/>
            <person name="Mueller R.-W."/>
            <person name="Bruemmer F."/>
            <person name="Labrenz M."/>
            <person name="Spormann A.M."/>
            <person name="Op den Camp H."/>
            <person name="Overmann J."/>
            <person name="Amann R."/>
            <person name="Jetten M.S.M."/>
            <person name="Mascher T."/>
            <person name="Medema M.H."/>
            <person name="Devos D.P."/>
            <person name="Kaster A.-K."/>
            <person name="Ovreas L."/>
            <person name="Rohde M."/>
            <person name="Galperin M.Y."/>
            <person name="Jogler C."/>
        </authorList>
    </citation>
    <scope>NUCLEOTIDE SEQUENCE [LARGE SCALE GENOMIC DNA]</scope>
    <source>
        <strain evidence="2 3">Poly30</strain>
    </source>
</reference>
<dbReference type="Pfam" id="PF03372">
    <property type="entry name" value="Exo_endo_phos"/>
    <property type="match status" value="1"/>
</dbReference>
<organism evidence="2 3">
    <name type="scientific">Saltatorellus ferox</name>
    <dbReference type="NCBI Taxonomy" id="2528018"/>
    <lineage>
        <taxon>Bacteria</taxon>
        <taxon>Pseudomonadati</taxon>
        <taxon>Planctomycetota</taxon>
        <taxon>Planctomycetia</taxon>
        <taxon>Planctomycetia incertae sedis</taxon>
        <taxon>Saltatorellus</taxon>
    </lineage>
</organism>
<dbReference type="AlphaFoldDB" id="A0A518F0C7"/>
<proteinExistence type="predicted"/>
<dbReference type="Gene3D" id="3.60.10.10">
    <property type="entry name" value="Endonuclease/exonuclease/phosphatase"/>
    <property type="match status" value="1"/>
</dbReference>
<feature type="domain" description="Endonuclease/exonuclease/phosphatase" evidence="1">
    <location>
        <begin position="30"/>
        <end position="244"/>
    </location>
</feature>
<dbReference type="SUPFAM" id="SSF56219">
    <property type="entry name" value="DNase I-like"/>
    <property type="match status" value="1"/>
</dbReference>
<evidence type="ECO:0000259" key="1">
    <source>
        <dbReference type="Pfam" id="PF03372"/>
    </source>
</evidence>
<gene>
    <name evidence="2" type="ORF">Poly30_53560</name>
</gene>
<dbReference type="InterPro" id="IPR051916">
    <property type="entry name" value="GPI-anchor_lipid_remodeler"/>
</dbReference>
<keyword evidence="2" id="KW-0378">Hydrolase</keyword>
<dbReference type="Proteomes" id="UP000320390">
    <property type="component" value="Chromosome"/>
</dbReference>
<sequence>MALLFTLCATGLNACMAPGVETEPPALRVVTYNIRHGHGMDGAVDLQRIAEVLRPLDADVILLQEVDQGCTRSGSVNQAAALGNALDLEARFGAFRPFGGGLYGMAALSRWPILASEVVELPPGPNALSCLELDIDFHGAPITVTGLHLVMTEEQRLAQAKFLVDRYRGHSAPVVLAGDLNSERDSPVLPLLETTFDCPEKPFAPLTFPSAEPVKEIDFVLLGPRGAWTVVEHEVIPEALASDHRPVLLSARPPAPRSAR</sequence>
<accession>A0A518F0C7</accession>
<dbReference type="RefSeq" id="WP_419190690.1">
    <property type="nucleotide sequence ID" value="NZ_CP036434.1"/>
</dbReference>
<dbReference type="PANTHER" id="PTHR14859">
    <property type="entry name" value="CALCOFLUOR WHITE HYPERSENSITIVE PROTEIN PRECURSOR"/>
    <property type="match status" value="1"/>
</dbReference>
<evidence type="ECO:0000313" key="2">
    <source>
        <dbReference type="EMBL" id="QDV09796.1"/>
    </source>
</evidence>
<dbReference type="GO" id="GO:0004519">
    <property type="term" value="F:endonuclease activity"/>
    <property type="evidence" value="ECO:0007669"/>
    <property type="project" value="UniProtKB-KW"/>
</dbReference>
<dbReference type="GO" id="GO:0006506">
    <property type="term" value="P:GPI anchor biosynthetic process"/>
    <property type="evidence" value="ECO:0007669"/>
    <property type="project" value="TreeGrafter"/>
</dbReference>
<dbReference type="InterPro" id="IPR036691">
    <property type="entry name" value="Endo/exonu/phosph_ase_sf"/>
</dbReference>
<keyword evidence="2" id="KW-0255">Endonuclease</keyword>
<keyword evidence="2" id="KW-0269">Exonuclease</keyword>
<evidence type="ECO:0000313" key="3">
    <source>
        <dbReference type="Proteomes" id="UP000320390"/>
    </source>
</evidence>
<protein>
    <submittedName>
        <fullName evidence="2">Endonuclease/Exonuclease/phosphatase family protein</fullName>
    </submittedName>
</protein>
<keyword evidence="2" id="KW-0540">Nuclease</keyword>
<dbReference type="GO" id="GO:0016020">
    <property type="term" value="C:membrane"/>
    <property type="evidence" value="ECO:0007669"/>
    <property type="project" value="GOC"/>
</dbReference>
<keyword evidence="3" id="KW-1185">Reference proteome</keyword>
<dbReference type="GO" id="GO:0004527">
    <property type="term" value="F:exonuclease activity"/>
    <property type="evidence" value="ECO:0007669"/>
    <property type="project" value="UniProtKB-KW"/>
</dbReference>